<keyword evidence="1" id="KW-1185">Reference proteome</keyword>
<reference evidence="2" key="1">
    <citation type="submission" date="2025-08" db="UniProtKB">
        <authorList>
            <consortium name="RefSeq"/>
        </authorList>
    </citation>
    <scope>IDENTIFICATION</scope>
    <source>
        <tissue evidence="2">Spleen</tissue>
    </source>
</reference>
<dbReference type="GeneID" id="102831611"/>
<name>A0A9B0TNA3_CHRAS</name>
<evidence type="ECO:0000313" key="1">
    <source>
        <dbReference type="Proteomes" id="UP000504623"/>
    </source>
</evidence>
<dbReference type="Proteomes" id="UP000504623">
    <property type="component" value="Unplaced"/>
</dbReference>
<proteinExistence type="predicted"/>
<accession>A0A9B0TNA3</accession>
<gene>
    <name evidence="2" type="primary">LOC102831611</name>
</gene>
<organism evidence="1 2">
    <name type="scientific">Chrysochloris asiatica</name>
    <name type="common">Cape golden mole</name>
    <dbReference type="NCBI Taxonomy" id="185453"/>
    <lineage>
        <taxon>Eukaryota</taxon>
        <taxon>Metazoa</taxon>
        <taxon>Chordata</taxon>
        <taxon>Craniata</taxon>
        <taxon>Vertebrata</taxon>
        <taxon>Euteleostomi</taxon>
        <taxon>Mammalia</taxon>
        <taxon>Eutheria</taxon>
        <taxon>Afrotheria</taxon>
        <taxon>Chrysochloridae</taxon>
        <taxon>Chrysochlorinae</taxon>
        <taxon>Chrysochloris</taxon>
    </lineage>
</organism>
<evidence type="ECO:0000313" key="2">
    <source>
        <dbReference type="RefSeq" id="XP_006864579.1"/>
    </source>
</evidence>
<dbReference type="RefSeq" id="XP_006864579.1">
    <property type="nucleotide sequence ID" value="XM_006864517.1"/>
</dbReference>
<sequence length="45" mass="5124">MSDKLDLSTVEMLDRPNLRKTSIEVKIYSPLKEAIQKGKECVQTS</sequence>
<protein>
    <submittedName>
        <fullName evidence="2">Thymosin beta-15A-like</fullName>
    </submittedName>
</protein>
<dbReference type="AlphaFoldDB" id="A0A9B0TNA3"/>